<dbReference type="AlphaFoldDB" id="A0A183M9K2"/>
<proteinExistence type="predicted"/>
<gene>
    <name evidence="1" type="ORF">SMRZ_LOCUS12727</name>
</gene>
<dbReference type="Proteomes" id="UP000277204">
    <property type="component" value="Unassembled WGS sequence"/>
</dbReference>
<evidence type="ECO:0000313" key="1">
    <source>
        <dbReference type="EMBL" id="VDP01784.1"/>
    </source>
</evidence>
<keyword evidence="2" id="KW-1185">Reference proteome</keyword>
<reference evidence="1 2" key="1">
    <citation type="submission" date="2018-11" db="EMBL/GenBank/DDBJ databases">
        <authorList>
            <consortium name="Pathogen Informatics"/>
        </authorList>
    </citation>
    <scope>NUCLEOTIDE SEQUENCE [LARGE SCALE GENOMIC DNA]</scope>
    <source>
        <strain evidence="1 2">Zambia</strain>
    </source>
</reference>
<protein>
    <submittedName>
        <fullName evidence="1">Uncharacterized protein</fullName>
    </submittedName>
</protein>
<name>A0A183M9K2_9TREM</name>
<organism evidence="1 2">
    <name type="scientific">Schistosoma margrebowiei</name>
    <dbReference type="NCBI Taxonomy" id="48269"/>
    <lineage>
        <taxon>Eukaryota</taxon>
        <taxon>Metazoa</taxon>
        <taxon>Spiralia</taxon>
        <taxon>Lophotrochozoa</taxon>
        <taxon>Platyhelminthes</taxon>
        <taxon>Trematoda</taxon>
        <taxon>Digenea</taxon>
        <taxon>Strigeidida</taxon>
        <taxon>Schistosomatoidea</taxon>
        <taxon>Schistosomatidae</taxon>
        <taxon>Schistosoma</taxon>
    </lineage>
</organism>
<accession>A0A183M9K2</accession>
<dbReference type="EMBL" id="UZAI01008355">
    <property type="protein sequence ID" value="VDP01784.1"/>
    <property type="molecule type" value="Genomic_DNA"/>
</dbReference>
<dbReference type="PANTHER" id="PTHR19446">
    <property type="entry name" value="REVERSE TRANSCRIPTASES"/>
    <property type="match status" value="1"/>
</dbReference>
<evidence type="ECO:0000313" key="2">
    <source>
        <dbReference type="Proteomes" id="UP000277204"/>
    </source>
</evidence>
<sequence>MHCWSQWVRTPTRGDSILDLIFSRDVIPLSVKVYDEFESSDHKIVVWALPVYLSYNPPIQKTCQYRDFKHADWDLLLDNFFSCNSLMDAIDKFYLIINSSVTLKGLAKSAGNAAREGNMRQPYDMTKKLSGNCRKTERPVKSKEGEVITNIEEQQNRWALVADVAETSRILHILFHKIWDEEQVPKNWKARLLIKIPKKGDLRNCDNYRDITLLSLPGKIFNRVLLNRMKDCVDAQLRDKQAGFRKDRSCTDQIATLRIIVKQSI</sequence>